<dbReference type="GeneID" id="37108460"/>
<dbReference type="Proteomes" id="UP000246702">
    <property type="component" value="Unassembled WGS sequence"/>
</dbReference>
<evidence type="ECO:0000313" key="2">
    <source>
        <dbReference type="Proteomes" id="UP000246702"/>
    </source>
</evidence>
<name>A0A317VL01_9EURO</name>
<dbReference type="EMBL" id="MSFK01000031">
    <property type="protein sequence ID" value="PWY73797.1"/>
    <property type="molecule type" value="Genomic_DNA"/>
</dbReference>
<accession>A0A317VL01</accession>
<proteinExistence type="predicted"/>
<reference evidence="1 2" key="1">
    <citation type="submission" date="2016-12" db="EMBL/GenBank/DDBJ databases">
        <title>The genomes of Aspergillus section Nigri reveals drivers in fungal speciation.</title>
        <authorList>
            <consortium name="DOE Joint Genome Institute"/>
            <person name="Vesth T.C."/>
            <person name="Nybo J."/>
            <person name="Theobald S."/>
            <person name="Brandl J."/>
            <person name="Frisvad J.C."/>
            <person name="Nielsen K.F."/>
            <person name="Lyhne E.K."/>
            <person name="Kogle M.E."/>
            <person name="Kuo A."/>
            <person name="Riley R."/>
            <person name="Clum A."/>
            <person name="Nolan M."/>
            <person name="Lipzen A."/>
            <person name="Salamov A."/>
            <person name="Henrissat B."/>
            <person name="Wiebenga A."/>
            <person name="De Vries R.P."/>
            <person name="Grigoriev I.V."/>
            <person name="Mortensen U.H."/>
            <person name="Andersen M.R."/>
            <person name="Baker S.E."/>
        </authorList>
    </citation>
    <scope>NUCLEOTIDE SEQUENCE [LARGE SCALE GENOMIC DNA]</scope>
    <source>
        <strain evidence="1 2">CBS 115572</strain>
    </source>
</reference>
<sequence length="73" mass="8203">MGAGVGMKVRVLKERNPRPTKVMIPPGKNGRRVCGVGSSESFVLHHHFLELDLPTDLPTCMHTDEYVHPQLQR</sequence>
<gene>
    <name evidence="1" type="ORF">BO94DRAFT_234438</name>
</gene>
<comment type="caution">
    <text evidence="1">The sequence shown here is derived from an EMBL/GenBank/DDBJ whole genome shotgun (WGS) entry which is preliminary data.</text>
</comment>
<dbReference type="AlphaFoldDB" id="A0A317VL01"/>
<dbReference type="RefSeq" id="XP_025463549.1">
    <property type="nucleotide sequence ID" value="XM_025606317.1"/>
</dbReference>
<organism evidence="1 2">
    <name type="scientific">Aspergillus sclerotioniger CBS 115572</name>
    <dbReference type="NCBI Taxonomy" id="1450535"/>
    <lineage>
        <taxon>Eukaryota</taxon>
        <taxon>Fungi</taxon>
        <taxon>Dikarya</taxon>
        <taxon>Ascomycota</taxon>
        <taxon>Pezizomycotina</taxon>
        <taxon>Eurotiomycetes</taxon>
        <taxon>Eurotiomycetidae</taxon>
        <taxon>Eurotiales</taxon>
        <taxon>Aspergillaceae</taxon>
        <taxon>Aspergillus</taxon>
        <taxon>Aspergillus subgen. Circumdati</taxon>
    </lineage>
</organism>
<evidence type="ECO:0000313" key="1">
    <source>
        <dbReference type="EMBL" id="PWY73797.1"/>
    </source>
</evidence>
<protein>
    <submittedName>
        <fullName evidence="1">Uncharacterized protein</fullName>
    </submittedName>
</protein>
<keyword evidence="2" id="KW-1185">Reference proteome</keyword>